<feature type="region of interest" description="Disordered" evidence="7">
    <location>
        <begin position="54"/>
        <end position="89"/>
    </location>
</feature>
<feature type="transmembrane region" description="Helical" evidence="8">
    <location>
        <begin position="692"/>
        <end position="717"/>
    </location>
</feature>
<evidence type="ECO:0000256" key="4">
    <source>
        <dbReference type="ARBA" id="ARBA00022989"/>
    </source>
</evidence>
<keyword evidence="3 8" id="KW-0812">Transmembrane</keyword>
<dbReference type="InterPro" id="IPR012496">
    <property type="entry name" value="TMC_dom"/>
</dbReference>
<evidence type="ECO:0000259" key="9">
    <source>
        <dbReference type="Pfam" id="PF07810"/>
    </source>
</evidence>
<reference evidence="11" key="2">
    <citation type="journal article" date="2018" name="Genome Res.">
        <title>The genomic architecture and molecular evolution of ant odorant receptors.</title>
        <authorList>
            <person name="McKenzie S.K."/>
            <person name="Kronauer D.J.C."/>
        </authorList>
    </citation>
    <scope>NUCLEOTIDE SEQUENCE [LARGE SCALE GENOMIC DNA]</scope>
    <source>
        <strain evidence="11">Clonal line C1</strain>
    </source>
</reference>
<sequence>MSGGERKKRGCDRGQGWEEAGAEFYQESYPAAIEADLQQALQRDPSHIATLLPSKKSRVATAKRIRNDPKTTLRRRTSTRSRGTTTSRRMSTTIHDTAVSMLPDLSENLSNEERTWEEIMQIKAMPVCMSQKIQLKNQLQSATKLRLQGFEQLKWQRRKAWQQFRIRMKEAYSKMEPWSNSLKKIGGNFGMGIVAYFLFIKWLVYLNLFLFAIIFLLIMLPAILLETPNDETCSSNNNTASVACCSELYRNMTTGKSNSITDIVQGGGILEYTLLFYGSYTHRIYESADAGFFYNSPLSYMCAIISVFIVSLVAIVRSAAKGFKERVVEGEGQFYQYCNLIFGGWDYCIHNEKSAGVKHKALYNEMKAFLEAERMEEERQNRTREEKTKLFFIRLFVNLLVLTVLGSCGAFIYHIIEFSFEQLGEAYVAQDHKISEITHLFFEFLPYICIVGLNLAVPFLFRYLVALEKYSPPYVVRMTLFRTVFLRLASLVVLLTSLYRLVADKIPENECANNEKKQPLCWETFIGQQFFKLYTTDLFIQFFMTFFVNLPRSLIARHTENKVLRFIGEQEFDLPKHVLDIVYSQTICWLGCFFVPLLPIVAVAGTLLLFYVKRFTCLVNSTPSSKIYRASRSNSFFMFILLVSFILAMIPVGYSIAEIMPSKSCGPFRGLESVWTLLIMTFSQFPDWLQSSLFFLGTAGFGIPAFVVLALLLYYYYAVSIANKHMVTVLKNQLVLEGHDKQFLLNRLSAFIKQQQDQNKFHQEQTNELGTFQHV</sequence>
<gene>
    <name evidence="11" type="ORF">DMN91_003416</name>
    <name evidence="10" type="ORF">X777_13697</name>
</gene>
<evidence type="ECO:0000256" key="5">
    <source>
        <dbReference type="ARBA" id="ARBA00023136"/>
    </source>
</evidence>
<feature type="coiled-coil region" evidence="6">
    <location>
        <begin position="360"/>
        <end position="387"/>
    </location>
</feature>
<dbReference type="GO" id="GO:0008381">
    <property type="term" value="F:mechanosensitive monoatomic ion channel activity"/>
    <property type="evidence" value="ECO:0007669"/>
    <property type="project" value="TreeGrafter"/>
</dbReference>
<dbReference type="InterPro" id="IPR038900">
    <property type="entry name" value="TMC"/>
</dbReference>
<reference evidence="11" key="3">
    <citation type="submission" date="2018-07" db="EMBL/GenBank/DDBJ databases">
        <authorList>
            <person name="Mckenzie S.K."/>
            <person name="Kronauer D.J.C."/>
        </authorList>
    </citation>
    <scope>NUCLEOTIDE SEQUENCE</scope>
    <source>
        <strain evidence="11">Clonal line C1</strain>
    </source>
</reference>
<dbReference type="OrthoDB" id="1936208at2759"/>
<evidence type="ECO:0000256" key="7">
    <source>
        <dbReference type="SAM" id="MobiDB-lite"/>
    </source>
</evidence>
<evidence type="ECO:0000313" key="11">
    <source>
        <dbReference type="EMBL" id="RLU23213.1"/>
    </source>
</evidence>
<feature type="compositionally biased region" description="Basic residues" evidence="7">
    <location>
        <begin position="55"/>
        <end position="64"/>
    </location>
</feature>
<comment type="subcellular location">
    <subcellularLocation>
        <location evidence="1">Membrane</location>
        <topology evidence="1">Multi-pass membrane protein</topology>
    </subcellularLocation>
</comment>
<accession>A0A026VXJ1</accession>
<name>A0A026VXJ1_OOCBI</name>
<protein>
    <submittedName>
        <fullName evidence="10">Transmembrane channel-like protein</fullName>
    </submittedName>
</protein>
<keyword evidence="6" id="KW-0175">Coiled coil</keyword>
<evidence type="ECO:0000256" key="2">
    <source>
        <dbReference type="ARBA" id="ARBA00006510"/>
    </source>
</evidence>
<keyword evidence="12" id="KW-1185">Reference proteome</keyword>
<feature type="transmembrane region" description="Helical" evidence="8">
    <location>
        <begin position="484"/>
        <end position="502"/>
    </location>
</feature>
<feature type="compositionally biased region" description="Low complexity" evidence="7">
    <location>
        <begin position="80"/>
        <end position="89"/>
    </location>
</feature>
<keyword evidence="4 8" id="KW-1133">Transmembrane helix</keyword>
<dbReference type="EMBL" id="KK107638">
    <property type="protein sequence ID" value="EZA48390.1"/>
    <property type="molecule type" value="Genomic_DNA"/>
</dbReference>
<feature type="domain" description="TMC" evidence="9">
    <location>
        <begin position="521"/>
        <end position="631"/>
    </location>
</feature>
<dbReference type="STRING" id="2015173.A0A026VXJ1"/>
<evidence type="ECO:0000313" key="12">
    <source>
        <dbReference type="Proteomes" id="UP000053097"/>
    </source>
</evidence>
<feature type="transmembrane region" description="Helical" evidence="8">
    <location>
        <begin position="298"/>
        <end position="316"/>
    </location>
</feature>
<comment type="similarity">
    <text evidence="2">Belongs to the TMC family.</text>
</comment>
<evidence type="ECO:0000256" key="6">
    <source>
        <dbReference type="SAM" id="Coils"/>
    </source>
</evidence>
<feature type="transmembrane region" description="Helical" evidence="8">
    <location>
        <begin position="636"/>
        <end position="656"/>
    </location>
</feature>
<dbReference type="Proteomes" id="UP000053097">
    <property type="component" value="Unassembled WGS sequence"/>
</dbReference>
<reference evidence="10 12" key="1">
    <citation type="journal article" date="2014" name="Curr. Biol.">
        <title>The genome of the clonal raider ant Cerapachys biroi.</title>
        <authorList>
            <person name="Oxley P.R."/>
            <person name="Ji L."/>
            <person name="Fetter-Pruneda I."/>
            <person name="McKenzie S.K."/>
            <person name="Li C."/>
            <person name="Hu H."/>
            <person name="Zhang G."/>
            <person name="Kronauer D.J."/>
        </authorList>
    </citation>
    <scope>NUCLEOTIDE SEQUENCE [LARGE SCALE GENOMIC DNA]</scope>
</reference>
<feature type="transmembrane region" description="Helical" evidence="8">
    <location>
        <begin position="587"/>
        <end position="612"/>
    </location>
</feature>
<dbReference type="EMBL" id="QOIP01000004">
    <property type="protein sequence ID" value="RLU23213.1"/>
    <property type="molecule type" value="Genomic_DNA"/>
</dbReference>
<dbReference type="AlphaFoldDB" id="A0A026VXJ1"/>
<dbReference type="Proteomes" id="UP000279307">
    <property type="component" value="Chromosome 4"/>
</dbReference>
<evidence type="ECO:0000256" key="8">
    <source>
        <dbReference type="SAM" id="Phobius"/>
    </source>
</evidence>
<evidence type="ECO:0000313" key="10">
    <source>
        <dbReference type="EMBL" id="EZA48390.1"/>
    </source>
</evidence>
<proteinExistence type="inferred from homology"/>
<organism evidence="10 12">
    <name type="scientific">Ooceraea biroi</name>
    <name type="common">Clonal raider ant</name>
    <name type="synonym">Cerapachys biroi</name>
    <dbReference type="NCBI Taxonomy" id="2015173"/>
    <lineage>
        <taxon>Eukaryota</taxon>
        <taxon>Metazoa</taxon>
        <taxon>Ecdysozoa</taxon>
        <taxon>Arthropoda</taxon>
        <taxon>Hexapoda</taxon>
        <taxon>Insecta</taxon>
        <taxon>Pterygota</taxon>
        <taxon>Neoptera</taxon>
        <taxon>Endopterygota</taxon>
        <taxon>Hymenoptera</taxon>
        <taxon>Apocrita</taxon>
        <taxon>Aculeata</taxon>
        <taxon>Formicoidea</taxon>
        <taxon>Formicidae</taxon>
        <taxon>Dorylinae</taxon>
        <taxon>Ooceraea</taxon>
    </lineage>
</organism>
<feature type="transmembrane region" description="Helical" evidence="8">
    <location>
        <begin position="391"/>
        <end position="416"/>
    </location>
</feature>
<dbReference type="Pfam" id="PF07810">
    <property type="entry name" value="TMC"/>
    <property type="match status" value="1"/>
</dbReference>
<dbReference type="PANTHER" id="PTHR23302:SF24">
    <property type="entry name" value="TMC DOMAIN-CONTAINING PROTEIN"/>
    <property type="match status" value="1"/>
</dbReference>
<dbReference type="GO" id="GO:0005886">
    <property type="term" value="C:plasma membrane"/>
    <property type="evidence" value="ECO:0007669"/>
    <property type="project" value="InterPro"/>
</dbReference>
<dbReference type="PANTHER" id="PTHR23302">
    <property type="entry name" value="TRANSMEMBRANE CHANNEL-RELATED"/>
    <property type="match status" value="1"/>
</dbReference>
<evidence type="ECO:0000256" key="1">
    <source>
        <dbReference type="ARBA" id="ARBA00004141"/>
    </source>
</evidence>
<evidence type="ECO:0000256" key="3">
    <source>
        <dbReference type="ARBA" id="ARBA00022692"/>
    </source>
</evidence>
<dbReference type="OMA" id="QFFMTFF"/>
<keyword evidence="5 8" id="KW-0472">Membrane</keyword>
<feature type="transmembrane region" description="Helical" evidence="8">
    <location>
        <begin position="193"/>
        <end position="220"/>
    </location>
</feature>
<feature type="transmembrane region" description="Helical" evidence="8">
    <location>
        <begin position="444"/>
        <end position="464"/>
    </location>
</feature>